<dbReference type="InterPro" id="IPR010872">
    <property type="entry name" value="MDMPI_C-term_domain"/>
</dbReference>
<evidence type="ECO:0000256" key="1">
    <source>
        <dbReference type="SAM" id="MobiDB-lite"/>
    </source>
</evidence>
<dbReference type="Proteomes" id="UP000187085">
    <property type="component" value="Unassembled WGS sequence"/>
</dbReference>
<dbReference type="AlphaFoldDB" id="A0A1R1L802"/>
<dbReference type="STRING" id="554083.BKD30_12245"/>
<sequence length="269" mass="28903">MVARHDLVTDEKVRGELLTARRGTAFFARKLGELSYADMDEPSLLPGWSRRHLIAHVGYNARAISRLVEWAASGVETPMYPDTAYRNREIEFGATLQPIALLNLFDHSAVHLSVEWRDLPDEKWVAEVRTAQGRTVPASETVWMRTREVWLHAIDLDNGARFTDVPVEVLRRLLPEIAGAWAKRGEAFTPTVTDGSDAGADAGSAGAGSAGSGSADGGRVGVIDDPAGVEVRGSLADLVRWASGRVPAGEESGVTLADGSPAAAAPRWL</sequence>
<dbReference type="InterPro" id="IPR034660">
    <property type="entry name" value="DinB/YfiT-like"/>
</dbReference>
<dbReference type="OrthoDB" id="5118203at2"/>
<proteinExistence type="predicted"/>
<accession>A0A1R1L802</accession>
<feature type="compositionally biased region" description="Gly residues" evidence="1">
    <location>
        <begin position="205"/>
        <end position="220"/>
    </location>
</feature>
<dbReference type="Gene3D" id="3.30.1050.20">
    <property type="match status" value="1"/>
</dbReference>
<evidence type="ECO:0000259" key="3">
    <source>
        <dbReference type="Pfam" id="PF11716"/>
    </source>
</evidence>
<feature type="region of interest" description="Disordered" evidence="1">
    <location>
        <begin position="250"/>
        <end position="269"/>
    </location>
</feature>
<dbReference type="InterPro" id="IPR024344">
    <property type="entry name" value="MDMPI_metal-binding"/>
</dbReference>
<keyword evidence="4" id="KW-0413">Isomerase</keyword>
<evidence type="ECO:0000313" key="4">
    <source>
        <dbReference type="EMBL" id="OMH23651.1"/>
    </source>
</evidence>
<dbReference type="GO" id="GO:0016853">
    <property type="term" value="F:isomerase activity"/>
    <property type="evidence" value="ECO:0007669"/>
    <property type="project" value="UniProtKB-KW"/>
</dbReference>
<organism evidence="4 5">
    <name type="scientific">Tersicoccus phoenicis</name>
    <dbReference type="NCBI Taxonomy" id="554083"/>
    <lineage>
        <taxon>Bacteria</taxon>
        <taxon>Bacillati</taxon>
        <taxon>Actinomycetota</taxon>
        <taxon>Actinomycetes</taxon>
        <taxon>Micrococcales</taxon>
        <taxon>Micrococcaceae</taxon>
        <taxon>Tersicoccus</taxon>
    </lineage>
</organism>
<name>A0A1R1L802_9MICC</name>
<dbReference type="Gene3D" id="1.20.120.450">
    <property type="entry name" value="dinb family like domain"/>
    <property type="match status" value="1"/>
</dbReference>
<dbReference type="Pfam" id="PF11716">
    <property type="entry name" value="MDMPI_N"/>
    <property type="match status" value="1"/>
</dbReference>
<dbReference type="InterPro" id="IPR036527">
    <property type="entry name" value="SCP2_sterol-bd_dom_sf"/>
</dbReference>
<evidence type="ECO:0000313" key="5">
    <source>
        <dbReference type="Proteomes" id="UP000187085"/>
    </source>
</evidence>
<dbReference type="Pfam" id="PF07398">
    <property type="entry name" value="MDMPI_C"/>
    <property type="match status" value="1"/>
</dbReference>
<protein>
    <submittedName>
        <fullName evidence="4">Maleylpyruvate isomerase</fullName>
    </submittedName>
</protein>
<dbReference type="RefSeq" id="WP_076704930.1">
    <property type="nucleotide sequence ID" value="NZ_MRDE01000072.1"/>
</dbReference>
<reference evidence="4 5" key="1">
    <citation type="submission" date="2016-12" db="EMBL/GenBank/DDBJ databases">
        <title>Draft genome of Tersicoccus phoenicis 1P05MA.</title>
        <authorList>
            <person name="Nakajima Y."/>
            <person name="Yoshizawa S."/>
            <person name="Nakamura K."/>
            <person name="Ogura Y."/>
            <person name="Hayashi T."/>
            <person name="Kogure K."/>
        </authorList>
    </citation>
    <scope>NUCLEOTIDE SEQUENCE [LARGE SCALE GENOMIC DNA]</scope>
    <source>
        <strain evidence="4 5">1p05MA</strain>
    </source>
</reference>
<feature type="compositionally biased region" description="Low complexity" evidence="1">
    <location>
        <begin position="194"/>
        <end position="204"/>
    </location>
</feature>
<keyword evidence="5" id="KW-1185">Reference proteome</keyword>
<dbReference type="SUPFAM" id="SSF55718">
    <property type="entry name" value="SCP-like"/>
    <property type="match status" value="1"/>
</dbReference>
<keyword evidence="4" id="KW-0670">Pyruvate</keyword>
<comment type="caution">
    <text evidence="4">The sequence shown here is derived from an EMBL/GenBank/DDBJ whole genome shotgun (WGS) entry which is preliminary data.</text>
</comment>
<feature type="domain" description="Mycothiol-dependent maleylpyruvate isomerase metal-binding" evidence="3">
    <location>
        <begin position="21"/>
        <end position="156"/>
    </location>
</feature>
<dbReference type="InterPro" id="IPR017517">
    <property type="entry name" value="Maleyloyr_isom"/>
</dbReference>
<dbReference type="SUPFAM" id="SSF109854">
    <property type="entry name" value="DinB/YfiT-like putative metalloenzymes"/>
    <property type="match status" value="1"/>
</dbReference>
<dbReference type="EMBL" id="MRDE01000072">
    <property type="protein sequence ID" value="OMH23651.1"/>
    <property type="molecule type" value="Genomic_DNA"/>
</dbReference>
<dbReference type="GO" id="GO:0046872">
    <property type="term" value="F:metal ion binding"/>
    <property type="evidence" value="ECO:0007669"/>
    <property type="project" value="InterPro"/>
</dbReference>
<gene>
    <name evidence="4" type="ORF">BKD30_12245</name>
</gene>
<dbReference type="NCBIfam" id="TIGR03083">
    <property type="entry name" value="maleylpyruvate isomerase family mycothiol-dependent enzyme"/>
    <property type="match status" value="1"/>
</dbReference>
<feature type="domain" description="MDMPI C-terminal" evidence="2">
    <location>
        <begin position="164"/>
        <end position="265"/>
    </location>
</feature>
<feature type="region of interest" description="Disordered" evidence="1">
    <location>
        <begin position="192"/>
        <end position="221"/>
    </location>
</feature>
<evidence type="ECO:0000259" key="2">
    <source>
        <dbReference type="Pfam" id="PF07398"/>
    </source>
</evidence>